<dbReference type="PROSITE" id="PS50110">
    <property type="entry name" value="RESPONSE_REGULATORY"/>
    <property type="match status" value="1"/>
</dbReference>
<evidence type="ECO:0000259" key="2">
    <source>
        <dbReference type="PROSITE" id="PS50110"/>
    </source>
</evidence>
<dbReference type="GO" id="GO:0000160">
    <property type="term" value="P:phosphorelay signal transduction system"/>
    <property type="evidence" value="ECO:0007669"/>
    <property type="project" value="InterPro"/>
</dbReference>
<dbReference type="Pfam" id="PF00072">
    <property type="entry name" value="Response_reg"/>
    <property type="match status" value="1"/>
</dbReference>
<dbReference type="InterPro" id="IPR011006">
    <property type="entry name" value="CheY-like_superfamily"/>
</dbReference>
<organism evidence="3">
    <name type="scientific">hydrothermal vent metagenome</name>
    <dbReference type="NCBI Taxonomy" id="652676"/>
    <lineage>
        <taxon>unclassified sequences</taxon>
        <taxon>metagenomes</taxon>
        <taxon>ecological metagenomes</taxon>
    </lineage>
</organism>
<dbReference type="InterPro" id="IPR050595">
    <property type="entry name" value="Bact_response_regulator"/>
</dbReference>
<accession>A0A3B0XX15</accession>
<dbReference type="PANTHER" id="PTHR44591">
    <property type="entry name" value="STRESS RESPONSE REGULATOR PROTEIN 1"/>
    <property type="match status" value="1"/>
</dbReference>
<dbReference type="AlphaFoldDB" id="A0A3B0XX15"/>
<dbReference type="Gene3D" id="3.40.50.2300">
    <property type="match status" value="1"/>
</dbReference>
<dbReference type="SUPFAM" id="SSF52172">
    <property type="entry name" value="CheY-like"/>
    <property type="match status" value="1"/>
</dbReference>
<name>A0A3B0XX15_9ZZZZ</name>
<protein>
    <submittedName>
        <fullName evidence="3">Diguanylate cyclase/phosphodiesterase (GGDEF &amp; EAL domains) with PAS/PAC sensor(S)</fullName>
    </submittedName>
</protein>
<reference evidence="3" key="1">
    <citation type="submission" date="2018-06" db="EMBL/GenBank/DDBJ databases">
        <authorList>
            <person name="Zhirakovskaya E."/>
        </authorList>
    </citation>
    <scope>NUCLEOTIDE SEQUENCE</scope>
</reference>
<evidence type="ECO:0000256" key="1">
    <source>
        <dbReference type="ARBA" id="ARBA00022553"/>
    </source>
</evidence>
<dbReference type="EMBL" id="UOFH01000406">
    <property type="protein sequence ID" value="VAW67777.1"/>
    <property type="molecule type" value="Genomic_DNA"/>
</dbReference>
<gene>
    <name evidence="3" type="ORF">MNBD_GAMMA08-2697</name>
</gene>
<feature type="domain" description="Response regulatory" evidence="2">
    <location>
        <begin position="5"/>
        <end position="155"/>
    </location>
</feature>
<proteinExistence type="predicted"/>
<dbReference type="InterPro" id="IPR001789">
    <property type="entry name" value="Sig_transdc_resp-reg_receiver"/>
</dbReference>
<keyword evidence="1" id="KW-0597">Phosphoprotein</keyword>
<evidence type="ECO:0000313" key="3">
    <source>
        <dbReference type="EMBL" id="VAW67777.1"/>
    </source>
</evidence>
<sequence length="193" mass="22003">MKSNKILIVDDTPSIHEDFRKILMTSDDSGKNLEDMADSLFGKSEQDPVYKHINYELESAYQGEEALKMIEKAESEGESYSLVFMDVRMPPGLDGIKTIAKIWEKYPTMEIVICTAYSDYSWVDIIEILGPSAHLLVLKKPFDADEAQQMALSLTKRADKAFEQANNVQQLKCDLENCKQNIAKLEKELEEKK</sequence>
<dbReference type="PANTHER" id="PTHR44591:SF3">
    <property type="entry name" value="RESPONSE REGULATORY DOMAIN-CONTAINING PROTEIN"/>
    <property type="match status" value="1"/>
</dbReference>